<name>A0A7J0BLF3_9BACT</name>
<dbReference type="PRINTS" id="PR00598">
    <property type="entry name" value="HTHMARR"/>
</dbReference>
<dbReference type="RefSeq" id="WP_174406221.1">
    <property type="nucleotide sequence ID" value="NZ_BLVO01000016.1"/>
</dbReference>
<dbReference type="EMBL" id="BLVO01000016">
    <property type="protein sequence ID" value="GFM34537.1"/>
    <property type="molecule type" value="Genomic_DNA"/>
</dbReference>
<dbReference type="InterPro" id="IPR036388">
    <property type="entry name" value="WH-like_DNA-bd_sf"/>
</dbReference>
<dbReference type="InterPro" id="IPR039422">
    <property type="entry name" value="MarR/SlyA-like"/>
</dbReference>
<gene>
    <name evidence="2" type="ORF">DSM101010T_29020</name>
</gene>
<dbReference type="PROSITE" id="PS50995">
    <property type="entry name" value="HTH_MARR_2"/>
    <property type="match status" value="1"/>
</dbReference>
<feature type="domain" description="HTH marR-type" evidence="1">
    <location>
        <begin position="1"/>
        <end position="139"/>
    </location>
</feature>
<evidence type="ECO:0000313" key="3">
    <source>
        <dbReference type="Proteomes" id="UP000503840"/>
    </source>
</evidence>
<dbReference type="PANTHER" id="PTHR33164">
    <property type="entry name" value="TRANSCRIPTIONAL REGULATOR, MARR FAMILY"/>
    <property type="match status" value="1"/>
</dbReference>
<sequence>MPQTQQALATYVKLARAADTVTSCAHAHLGGHNLTISQFGVLEALLHKGPLCQRALAQKLLKSGGNMTTVVDNLEKRGLVRRQRGEADRRFSTVHLTDEGRELIERIFPAHAQGIAELFSVLTPEEQTQLGNLCRKLGHACAGTGLEE</sequence>
<dbReference type="Pfam" id="PF12802">
    <property type="entry name" value="MarR_2"/>
    <property type="match status" value="1"/>
</dbReference>
<dbReference type="InterPro" id="IPR036390">
    <property type="entry name" value="WH_DNA-bd_sf"/>
</dbReference>
<dbReference type="SUPFAM" id="SSF46785">
    <property type="entry name" value="Winged helix' DNA-binding domain"/>
    <property type="match status" value="1"/>
</dbReference>
<reference evidence="2 3" key="1">
    <citation type="submission" date="2020-05" db="EMBL/GenBank/DDBJ databases">
        <title>Draft genome sequence of Desulfovibrio sp. strain HN2T.</title>
        <authorList>
            <person name="Ueno A."/>
            <person name="Tamazawa S."/>
            <person name="Tamamura S."/>
            <person name="Murakami T."/>
            <person name="Kiyama T."/>
            <person name="Inomata H."/>
            <person name="Amano Y."/>
            <person name="Miyakawa K."/>
            <person name="Tamaki H."/>
            <person name="Naganuma T."/>
            <person name="Kaneko K."/>
        </authorList>
    </citation>
    <scope>NUCLEOTIDE SEQUENCE [LARGE SCALE GENOMIC DNA]</scope>
    <source>
        <strain evidence="2 3">HN2</strain>
    </source>
</reference>
<evidence type="ECO:0000313" key="2">
    <source>
        <dbReference type="EMBL" id="GFM34537.1"/>
    </source>
</evidence>
<comment type="caution">
    <text evidence="2">The sequence shown here is derived from an EMBL/GenBank/DDBJ whole genome shotgun (WGS) entry which is preliminary data.</text>
</comment>
<keyword evidence="3" id="KW-1185">Reference proteome</keyword>
<dbReference type="AlphaFoldDB" id="A0A7J0BLF3"/>
<dbReference type="PANTHER" id="PTHR33164:SF101">
    <property type="entry name" value="TRANSCRIPTIONAL REPRESSOR MPRA"/>
    <property type="match status" value="1"/>
</dbReference>
<dbReference type="GO" id="GO:0003700">
    <property type="term" value="F:DNA-binding transcription factor activity"/>
    <property type="evidence" value="ECO:0007669"/>
    <property type="project" value="InterPro"/>
</dbReference>
<dbReference type="SMART" id="SM00347">
    <property type="entry name" value="HTH_MARR"/>
    <property type="match status" value="1"/>
</dbReference>
<dbReference type="GO" id="GO:0006950">
    <property type="term" value="P:response to stress"/>
    <property type="evidence" value="ECO:0007669"/>
    <property type="project" value="TreeGrafter"/>
</dbReference>
<dbReference type="InterPro" id="IPR000835">
    <property type="entry name" value="HTH_MarR-typ"/>
</dbReference>
<dbReference type="Gene3D" id="1.10.10.10">
    <property type="entry name" value="Winged helix-like DNA-binding domain superfamily/Winged helix DNA-binding domain"/>
    <property type="match status" value="1"/>
</dbReference>
<organism evidence="2 3">
    <name type="scientific">Desulfovibrio subterraneus</name>
    <dbReference type="NCBI Taxonomy" id="2718620"/>
    <lineage>
        <taxon>Bacteria</taxon>
        <taxon>Pseudomonadati</taxon>
        <taxon>Thermodesulfobacteriota</taxon>
        <taxon>Desulfovibrionia</taxon>
        <taxon>Desulfovibrionales</taxon>
        <taxon>Desulfovibrionaceae</taxon>
        <taxon>Desulfovibrio</taxon>
    </lineage>
</organism>
<proteinExistence type="predicted"/>
<protein>
    <submittedName>
        <fullName evidence="2">MarR family transcriptional regulator</fullName>
    </submittedName>
</protein>
<evidence type="ECO:0000259" key="1">
    <source>
        <dbReference type="PROSITE" id="PS50995"/>
    </source>
</evidence>
<accession>A0A7J0BLF3</accession>
<dbReference type="Proteomes" id="UP000503840">
    <property type="component" value="Unassembled WGS sequence"/>
</dbReference>